<gene>
    <name evidence="1" type="ORF">LV84_04073</name>
</gene>
<comment type="caution">
    <text evidence="1">The sequence shown here is derived from an EMBL/GenBank/DDBJ whole genome shotgun (WGS) entry which is preliminary data.</text>
</comment>
<dbReference type="EMBL" id="QKZU01000024">
    <property type="protein sequence ID" value="PZX50273.1"/>
    <property type="molecule type" value="Genomic_DNA"/>
</dbReference>
<proteinExistence type="predicted"/>
<name>A0A2W7QP39_9BACT</name>
<reference evidence="1 2" key="1">
    <citation type="submission" date="2018-06" db="EMBL/GenBank/DDBJ databases">
        <title>Genomic Encyclopedia of Archaeal and Bacterial Type Strains, Phase II (KMG-II): from individual species to whole genera.</title>
        <authorList>
            <person name="Goeker M."/>
        </authorList>
    </citation>
    <scope>NUCLEOTIDE SEQUENCE [LARGE SCALE GENOMIC DNA]</scope>
    <source>
        <strain evidence="1 2">DSM 22686</strain>
    </source>
</reference>
<dbReference type="Proteomes" id="UP000249115">
    <property type="component" value="Unassembled WGS sequence"/>
</dbReference>
<sequence>MSIQGIILSGCFFVILSFEYETSVTTECAKDSQRAQKKLISQHGGKLP</sequence>
<evidence type="ECO:0000313" key="2">
    <source>
        <dbReference type="Proteomes" id="UP000249115"/>
    </source>
</evidence>
<dbReference type="AlphaFoldDB" id="A0A2W7QP39"/>
<protein>
    <submittedName>
        <fullName evidence="1">Uncharacterized protein</fullName>
    </submittedName>
</protein>
<organism evidence="1 2">
    <name type="scientific">Algoriphagus ratkowskyi</name>
    <dbReference type="NCBI Taxonomy" id="57028"/>
    <lineage>
        <taxon>Bacteria</taxon>
        <taxon>Pseudomonadati</taxon>
        <taxon>Bacteroidota</taxon>
        <taxon>Cytophagia</taxon>
        <taxon>Cytophagales</taxon>
        <taxon>Cyclobacteriaceae</taxon>
        <taxon>Algoriphagus</taxon>
    </lineage>
</organism>
<evidence type="ECO:0000313" key="1">
    <source>
        <dbReference type="EMBL" id="PZX50273.1"/>
    </source>
</evidence>
<accession>A0A2W7QP39</accession>